<sequence length="191" mass="22313">MFDKITYDKLVRKYKLPGVYYTHDLDFTLFCRNGADDAISEFQKIWKQIQESLMRKFPKADTYELCRKISGYIPIGLILVELAKKLDMFFQNYEPNLKNHKVFDLSPFSMIVFAMTPNMASNPDFRQKLIDVARYRVIMHCQKKTESETSDLPYPFCVIMKVFQVTETPMKDLEDFIGLELKGVQAAGGKF</sequence>
<protein>
    <submittedName>
        <fullName evidence="2">Uncharacterized protein</fullName>
    </submittedName>
</protein>
<organism evidence="1 2">
    <name type="scientific">Panagrolaimus sp. JU765</name>
    <dbReference type="NCBI Taxonomy" id="591449"/>
    <lineage>
        <taxon>Eukaryota</taxon>
        <taxon>Metazoa</taxon>
        <taxon>Ecdysozoa</taxon>
        <taxon>Nematoda</taxon>
        <taxon>Chromadorea</taxon>
        <taxon>Rhabditida</taxon>
        <taxon>Tylenchina</taxon>
        <taxon>Panagrolaimomorpha</taxon>
        <taxon>Panagrolaimoidea</taxon>
        <taxon>Panagrolaimidae</taxon>
        <taxon>Panagrolaimus</taxon>
    </lineage>
</organism>
<accession>A0AC34R627</accession>
<dbReference type="Proteomes" id="UP000887576">
    <property type="component" value="Unplaced"/>
</dbReference>
<proteinExistence type="predicted"/>
<reference evidence="2" key="1">
    <citation type="submission" date="2022-11" db="UniProtKB">
        <authorList>
            <consortium name="WormBaseParasite"/>
        </authorList>
    </citation>
    <scope>IDENTIFICATION</scope>
</reference>
<dbReference type="WBParaSite" id="JU765_v2.g3699.t1">
    <property type="protein sequence ID" value="JU765_v2.g3699.t1"/>
    <property type="gene ID" value="JU765_v2.g3699"/>
</dbReference>
<name>A0AC34R627_9BILA</name>
<evidence type="ECO:0000313" key="2">
    <source>
        <dbReference type="WBParaSite" id="JU765_v2.g3699.t1"/>
    </source>
</evidence>
<evidence type="ECO:0000313" key="1">
    <source>
        <dbReference type="Proteomes" id="UP000887576"/>
    </source>
</evidence>